<dbReference type="InterPro" id="IPR001214">
    <property type="entry name" value="SET_dom"/>
</dbReference>
<proteinExistence type="predicted"/>
<dbReference type="InterPro" id="IPR046341">
    <property type="entry name" value="SET_dom_sf"/>
</dbReference>
<evidence type="ECO:0000313" key="2">
    <source>
        <dbReference type="EMBL" id="CAB4569604.1"/>
    </source>
</evidence>
<dbReference type="EMBL" id="CAEZTM010000021">
    <property type="protein sequence ID" value="CAB4569604.1"/>
    <property type="molecule type" value="Genomic_DNA"/>
</dbReference>
<name>A0A6J6E2M9_9ZZZZ</name>
<organism evidence="2">
    <name type="scientific">freshwater metagenome</name>
    <dbReference type="NCBI Taxonomy" id="449393"/>
    <lineage>
        <taxon>unclassified sequences</taxon>
        <taxon>metagenomes</taxon>
        <taxon>ecological metagenomes</taxon>
    </lineage>
</organism>
<accession>A0A6J6E2M9</accession>
<dbReference type="CDD" id="cd08161">
    <property type="entry name" value="SET"/>
    <property type="match status" value="1"/>
</dbReference>
<dbReference type="SUPFAM" id="SSF82199">
    <property type="entry name" value="SET domain"/>
    <property type="match status" value="1"/>
</dbReference>
<feature type="domain" description="SET" evidence="1">
    <location>
        <begin position="72"/>
        <end position="193"/>
    </location>
</feature>
<reference evidence="2" key="1">
    <citation type="submission" date="2020-05" db="EMBL/GenBank/DDBJ databases">
        <authorList>
            <person name="Chiriac C."/>
            <person name="Salcher M."/>
            <person name="Ghai R."/>
            <person name="Kavagutti S V."/>
        </authorList>
    </citation>
    <scope>NUCLEOTIDE SEQUENCE</scope>
</reference>
<dbReference type="PROSITE" id="PS50280">
    <property type="entry name" value="SET"/>
    <property type="match status" value="1"/>
</dbReference>
<protein>
    <submittedName>
        <fullName evidence="2">Unannotated protein</fullName>
    </submittedName>
</protein>
<evidence type="ECO:0000259" key="1">
    <source>
        <dbReference type="PROSITE" id="PS50280"/>
    </source>
</evidence>
<sequence length="250" mass="27592">MGSPWPPGVTSGETDAPLCFRRINNRKKHTERHRDASPAAVYTICMLREQPRADETLQGVQQALDSRVWEYDGVEVRNSNAGLGLFATRRFLPGEVIYSTGWLTVKGPVEDVELVAQTIVDGRITTVEVTAKHMVVFEDGRWLDVPGCFINHSCAPNMKSVFLDPSGSGQPSVFDYVALVELLPGDEITEDQTRFDWGDDGLEFECQCEAAGCYGLIDGFGGLPPNIQQQAGDTLSMEAKRRWALLGPQE</sequence>
<dbReference type="AlphaFoldDB" id="A0A6J6E2M9"/>
<dbReference type="Pfam" id="PF00856">
    <property type="entry name" value="SET"/>
    <property type="match status" value="1"/>
</dbReference>
<dbReference type="Gene3D" id="2.170.270.10">
    <property type="entry name" value="SET domain"/>
    <property type="match status" value="1"/>
</dbReference>
<gene>
    <name evidence="2" type="ORF">UFOPK1684_00630</name>
</gene>